<keyword evidence="7" id="KW-1185">Reference proteome</keyword>
<feature type="transmembrane region" description="Helical" evidence="3">
    <location>
        <begin position="32"/>
        <end position="53"/>
    </location>
</feature>
<evidence type="ECO:0000256" key="2">
    <source>
        <dbReference type="SAM" id="Coils"/>
    </source>
</evidence>
<dbReference type="PANTHER" id="PTHR30469:SF38">
    <property type="entry name" value="HLYD FAMILY SECRETION PROTEIN"/>
    <property type="match status" value="1"/>
</dbReference>
<feature type="domain" description="Multidrug resistance protein MdtA-like barrel-sandwich hybrid" evidence="4">
    <location>
        <begin position="89"/>
        <end position="235"/>
    </location>
</feature>
<comment type="similarity">
    <text evidence="1">Belongs to the membrane fusion protein (MFP) (TC 8.A.1) family.</text>
</comment>
<keyword evidence="3" id="KW-0472">Membrane</keyword>
<dbReference type="Proteomes" id="UP000245812">
    <property type="component" value="Unassembled WGS sequence"/>
</dbReference>
<feature type="coiled-coil region" evidence="2">
    <location>
        <begin position="130"/>
        <end position="209"/>
    </location>
</feature>
<dbReference type="Pfam" id="PF25917">
    <property type="entry name" value="BSH_RND"/>
    <property type="match status" value="1"/>
</dbReference>
<evidence type="ECO:0000256" key="3">
    <source>
        <dbReference type="SAM" id="Phobius"/>
    </source>
</evidence>
<evidence type="ECO:0000313" key="6">
    <source>
        <dbReference type="EMBL" id="PWK83503.1"/>
    </source>
</evidence>
<protein>
    <submittedName>
        <fullName evidence="6">RND family efflux transporter MFP subunit</fullName>
    </submittedName>
</protein>
<comment type="caution">
    <text evidence="6">The sequence shown here is derived from an EMBL/GenBank/DDBJ whole genome shotgun (WGS) entry which is preliminary data.</text>
</comment>
<keyword evidence="2" id="KW-0175">Coiled coil</keyword>
<feature type="domain" description="CusB-like beta-barrel" evidence="5">
    <location>
        <begin position="259"/>
        <end position="332"/>
    </location>
</feature>
<dbReference type="GO" id="GO:0015562">
    <property type="term" value="F:efflux transmembrane transporter activity"/>
    <property type="evidence" value="ECO:0007669"/>
    <property type="project" value="TreeGrafter"/>
</dbReference>
<evidence type="ECO:0000259" key="5">
    <source>
        <dbReference type="Pfam" id="PF25954"/>
    </source>
</evidence>
<evidence type="ECO:0000313" key="7">
    <source>
        <dbReference type="Proteomes" id="UP000245812"/>
    </source>
</evidence>
<sequence>MGTTVSNADLLKELRIERHQREDHGGGGPARWPWIAGAALLLLALLAAGAWWLSGQRPLEVRTAVAVSPAKDAGAGAVLQATGYVTARRQATVSAQITGTLTEVLIEEGDRVKAGQVLARLEDSAYRANLDAAKASARAAQAQVVQLQAQLAQARADARREDALVARGLVSRQAAEQARTAVASYAAQLEAQRRAAEAAQAQVAQAQVNFDYTVVRAPFDGVVTDKAAQVGEIVSPLSAGGGFTRTGVGTIVDMDSLEVDVDVNEAYIGRVKPDMPAEAVLDAYPDWKIPAHVIAIVPAADRGKATVKVRVALERKDARIVPDMGVRVSFLEQKLDAAAAQAPAGALVPAAAIARRDGHGVVFVVEGERVRQRAVQPVDFGEMKRLPTGVNPGDSVVLDPPAELRDGSAVRVAQPKAQ</sequence>
<dbReference type="Gene3D" id="2.40.420.20">
    <property type="match status" value="1"/>
</dbReference>
<dbReference type="PANTHER" id="PTHR30469">
    <property type="entry name" value="MULTIDRUG RESISTANCE PROTEIN MDTA"/>
    <property type="match status" value="1"/>
</dbReference>
<reference evidence="6 7" key="1">
    <citation type="submission" date="2018-05" db="EMBL/GenBank/DDBJ databases">
        <title>Genomic Encyclopedia of Type Strains, Phase IV (KMG-IV): sequencing the most valuable type-strain genomes for metagenomic binning, comparative biology and taxonomic classification.</title>
        <authorList>
            <person name="Goeker M."/>
        </authorList>
    </citation>
    <scope>NUCLEOTIDE SEQUENCE [LARGE SCALE GENOMIC DNA]</scope>
    <source>
        <strain evidence="6 7">DSM 14263</strain>
    </source>
</reference>
<dbReference type="AlphaFoldDB" id="A0A316HTZ3"/>
<dbReference type="Gene3D" id="1.10.287.470">
    <property type="entry name" value="Helix hairpin bin"/>
    <property type="match status" value="1"/>
</dbReference>
<dbReference type="SUPFAM" id="SSF111369">
    <property type="entry name" value="HlyD-like secretion proteins"/>
    <property type="match status" value="1"/>
</dbReference>
<dbReference type="Gene3D" id="2.40.50.100">
    <property type="match status" value="1"/>
</dbReference>
<keyword evidence="3" id="KW-0812">Transmembrane</keyword>
<dbReference type="GO" id="GO:1990281">
    <property type="term" value="C:efflux pump complex"/>
    <property type="evidence" value="ECO:0007669"/>
    <property type="project" value="TreeGrafter"/>
</dbReference>
<dbReference type="NCBIfam" id="TIGR01730">
    <property type="entry name" value="RND_mfp"/>
    <property type="match status" value="1"/>
</dbReference>
<proteinExistence type="inferred from homology"/>
<keyword evidence="3" id="KW-1133">Transmembrane helix</keyword>
<evidence type="ECO:0000259" key="4">
    <source>
        <dbReference type="Pfam" id="PF25917"/>
    </source>
</evidence>
<dbReference type="EMBL" id="QGHC01000013">
    <property type="protein sequence ID" value="PWK83503.1"/>
    <property type="molecule type" value="Genomic_DNA"/>
</dbReference>
<dbReference type="InterPro" id="IPR006143">
    <property type="entry name" value="RND_pump_MFP"/>
</dbReference>
<dbReference type="Pfam" id="PF25954">
    <property type="entry name" value="Beta-barrel_RND_2"/>
    <property type="match status" value="1"/>
</dbReference>
<organism evidence="6 7">
    <name type="scientific">Fulvimonas soli</name>
    <dbReference type="NCBI Taxonomy" id="155197"/>
    <lineage>
        <taxon>Bacteria</taxon>
        <taxon>Pseudomonadati</taxon>
        <taxon>Pseudomonadota</taxon>
        <taxon>Gammaproteobacteria</taxon>
        <taxon>Lysobacterales</taxon>
        <taxon>Rhodanobacteraceae</taxon>
        <taxon>Fulvimonas</taxon>
    </lineage>
</organism>
<name>A0A316HTZ3_9GAMM</name>
<gene>
    <name evidence="6" type="ORF">C7456_11336</name>
</gene>
<dbReference type="InterPro" id="IPR058625">
    <property type="entry name" value="MdtA-like_BSH"/>
</dbReference>
<evidence type="ECO:0000256" key="1">
    <source>
        <dbReference type="ARBA" id="ARBA00009477"/>
    </source>
</evidence>
<dbReference type="InterPro" id="IPR058792">
    <property type="entry name" value="Beta-barrel_RND_2"/>
</dbReference>
<dbReference type="Gene3D" id="2.40.30.170">
    <property type="match status" value="1"/>
</dbReference>
<accession>A0A316HTZ3</accession>